<gene>
    <name evidence="8" type="ORF">VSQ78_23925</name>
</gene>
<comment type="caution">
    <text evidence="8">The sequence shown here is derived from an EMBL/GenBank/DDBJ whole genome shotgun (WGS) entry which is preliminary data.</text>
</comment>
<evidence type="ECO:0000259" key="7">
    <source>
        <dbReference type="PROSITE" id="PS50850"/>
    </source>
</evidence>
<protein>
    <submittedName>
        <fullName evidence="8">MFS transporter</fullName>
    </submittedName>
</protein>
<dbReference type="InterPro" id="IPR011701">
    <property type="entry name" value="MFS"/>
</dbReference>
<feature type="transmembrane region" description="Helical" evidence="6">
    <location>
        <begin position="387"/>
        <end position="408"/>
    </location>
</feature>
<feature type="transmembrane region" description="Helical" evidence="6">
    <location>
        <begin position="36"/>
        <end position="60"/>
    </location>
</feature>
<dbReference type="Proteomes" id="UP001585053">
    <property type="component" value="Unassembled WGS sequence"/>
</dbReference>
<keyword evidence="2 6" id="KW-0812">Transmembrane</keyword>
<dbReference type="EMBL" id="JAYMRS010000014">
    <property type="protein sequence ID" value="MFB8770763.1"/>
    <property type="molecule type" value="Genomic_DNA"/>
</dbReference>
<accession>A0ABV5E1T6</accession>
<dbReference type="RefSeq" id="WP_376737823.1">
    <property type="nucleotide sequence ID" value="NZ_JAYMRS010000014.1"/>
</dbReference>
<dbReference type="InterPro" id="IPR020846">
    <property type="entry name" value="MFS_dom"/>
</dbReference>
<proteinExistence type="predicted"/>
<comment type="subcellular location">
    <subcellularLocation>
        <location evidence="1">Cell membrane</location>
        <topology evidence="1">Multi-pass membrane protein</topology>
    </subcellularLocation>
</comment>
<evidence type="ECO:0000256" key="3">
    <source>
        <dbReference type="ARBA" id="ARBA00022989"/>
    </source>
</evidence>
<evidence type="ECO:0000256" key="6">
    <source>
        <dbReference type="SAM" id="Phobius"/>
    </source>
</evidence>
<feature type="transmembrane region" description="Helical" evidence="6">
    <location>
        <begin position="191"/>
        <end position="210"/>
    </location>
</feature>
<feature type="transmembrane region" description="Helical" evidence="6">
    <location>
        <begin position="326"/>
        <end position="346"/>
    </location>
</feature>
<evidence type="ECO:0000256" key="4">
    <source>
        <dbReference type="ARBA" id="ARBA00023136"/>
    </source>
</evidence>
<organism evidence="8 9">
    <name type="scientific">Nocardiopsis alba</name>
    <dbReference type="NCBI Taxonomy" id="53437"/>
    <lineage>
        <taxon>Bacteria</taxon>
        <taxon>Bacillati</taxon>
        <taxon>Actinomycetota</taxon>
        <taxon>Actinomycetes</taxon>
        <taxon>Streptosporangiales</taxon>
        <taxon>Nocardiopsidaceae</taxon>
        <taxon>Nocardiopsis</taxon>
    </lineage>
</organism>
<feature type="transmembrane region" description="Helical" evidence="6">
    <location>
        <begin position="237"/>
        <end position="261"/>
    </location>
</feature>
<keyword evidence="4 6" id="KW-0472">Membrane</keyword>
<evidence type="ECO:0000313" key="8">
    <source>
        <dbReference type="EMBL" id="MFB8770763.1"/>
    </source>
</evidence>
<evidence type="ECO:0000256" key="2">
    <source>
        <dbReference type="ARBA" id="ARBA00022692"/>
    </source>
</evidence>
<feature type="transmembrane region" description="Helical" evidence="6">
    <location>
        <begin position="273"/>
        <end position="295"/>
    </location>
</feature>
<evidence type="ECO:0000313" key="9">
    <source>
        <dbReference type="Proteomes" id="UP001585053"/>
    </source>
</evidence>
<dbReference type="PROSITE" id="PS50850">
    <property type="entry name" value="MFS"/>
    <property type="match status" value="1"/>
</dbReference>
<sequence>MTTSPRHETPGPPTTEPIASTASPAGDGRVSLLARLGVYTSLSTLADFVYGAVFVTVILARGADPWMVGAIIAAGQVIGLLMEAPSGALGDRYGHRRLLTIGLVFWGVGLLTIGLAPGLALTLVGMCLGHVGASLKSGTLTAILVNRVGATDRTARIERIVRISAVSTRLGSVLGAASVMIAGTWLSAGPLVAVGGVLLLALALFAPKCFPTTPVDPDRKVGAILVESVVLVASRRFLPLVLLASALMVATMLLVVAWQPLLAAEYGGEDVRLNGLVLLVMSLALMAGAACARWVDRDRPHLWGPVVASGIALPLLLATYDVIPLVVGLVLAEFLIGLGGVLSGVWNQLMFTDANRNTMFSAVTVVTLFGAAVTTGSFGLLWDLWSIPTAVALLSVLALVVAMASLVLSRMVPESIDFTWAVRRNAEAEELDGERSEDTRSREESPKGP</sequence>
<keyword evidence="3 6" id="KW-1133">Transmembrane helix</keyword>
<keyword evidence="9" id="KW-1185">Reference proteome</keyword>
<dbReference type="Gene3D" id="1.20.1250.20">
    <property type="entry name" value="MFS general substrate transporter like domains"/>
    <property type="match status" value="1"/>
</dbReference>
<feature type="region of interest" description="Disordered" evidence="5">
    <location>
        <begin position="427"/>
        <end position="449"/>
    </location>
</feature>
<feature type="domain" description="Major facilitator superfamily (MFS) profile" evidence="7">
    <location>
        <begin position="32"/>
        <end position="416"/>
    </location>
</feature>
<dbReference type="PANTHER" id="PTHR23530:SF1">
    <property type="entry name" value="PERMEASE, MAJOR FACILITATOR SUPERFAMILY-RELATED"/>
    <property type="match status" value="1"/>
</dbReference>
<dbReference type="InterPro" id="IPR053160">
    <property type="entry name" value="MFS_DHA3_Transporter"/>
</dbReference>
<dbReference type="SUPFAM" id="SSF103473">
    <property type="entry name" value="MFS general substrate transporter"/>
    <property type="match status" value="1"/>
</dbReference>
<dbReference type="PANTHER" id="PTHR23530">
    <property type="entry name" value="TRANSPORT PROTEIN-RELATED"/>
    <property type="match status" value="1"/>
</dbReference>
<feature type="transmembrane region" description="Helical" evidence="6">
    <location>
        <begin position="302"/>
        <end position="320"/>
    </location>
</feature>
<evidence type="ECO:0000256" key="5">
    <source>
        <dbReference type="SAM" id="MobiDB-lite"/>
    </source>
</evidence>
<dbReference type="Pfam" id="PF07690">
    <property type="entry name" value="MFS_1"/>
    <property type="match status" value="1"/>
</dbReference>
<dbReference type="InterPro" id="IPR036259">
    <property type="entry name" value="MFS_trans_sf"/>
</dbReference>
<feature type="transmembrane region" description="Helical" evidence="6">
    <location>
        <begin position="358"/>
        <end position="381"/>
    </location>
</feature>
<dbReference type="CDD" id="cd06174">
    <property type="entry name" value="MFS"/>
    <property type="match status" value="1"/>
</dbReference>
<feature type="region of interest" description="Disordered" evidence="5">
    <location>
        <begin position="1"/>
        <end position="23"/>
    </location>
</feature>
<name>A0ABV5E1T6_9ACTN</name>
<evidence type="ECO:0000256" key="1">
    <source>
        <dbReference type="ARBA" id="ARBA00004651"/>
    </source>
</evidence>
<feature type="transmembrane region" description="Helical" evidence="6">
    <location>
        <begin position="98"/>
        <end position="117"/>
    </location>
</feature>
<reference evidence="8 9" key="1">
    <citation type="submission" date="2024-01" db="EMBL/GenBank/DDBJ databases">
        <title>Genome mining of biosynthetic gene clusters to explore secondary metabolites of Streptomyces sp.</title>
        <authorList>
            <person name="Baig A."/>
            <person name="Ajitkumar Shintre N."/>
            <person name="Kumar H."/>
            <person name="Anbarasu A."/>
            <person name="Ramaiah S."/>
        </authorList>
    </citation>
    <scope>NUCLEOTIDE SEQUENCE [LARGE SCALE GENOMIC DNA]</scope>
    <source>
        <strain evidence="8 9">A01</strain>
    </source>
</reference>
<feature type="transmembrane region" description="Helical" evidence="6">
    <location>
        <begin position="66"/>
        <end position="86"/>
    </location>
</feature>
<feature type="compositionally biased region" description="Basic and acidic residues" evidence="5">
    <location>
        <begin position="433"/>
        <end position="449"/>
    </location>
</feature>